<proteinExistence type="predicted"/>
<dbReference type="EMBL" id="BAAANF010000018">
    <property type="protein sequence ID" value="GAA1701967.1"/>
    <property type="molecule type" value="Genomic_DNA"/>
</dbReference>
<protein>
    <recommendedName>
        <fullName evidence="3">Basic secretory peptidase family protein</fullName>
    </recommendedName>
</protein>
<dbReference type="Proteomes" id="UP001500280">
    <property type="component" value="Unassembled WGS sequence"/>
</dbReference>
<gene>
    <name evidence="1" type="ORF">GCM10009745_56460</name>
</gene>
<evidence type="ECO:0000313" key="1">
    <source>
        <dbReference type="EMBL" id="GAA1701967.1"/>
    </source>
</evidence>
<sequence length="426" mass="46160">MKHPRRLVAGLTTLAIAGAVAVVGVRLQQGAAAPGGQAVAVKAKPGADTAARKQQINKLLSARAAAVRKGDVKAFLASVDSKDAKLVARQRMLFANLRQLGFLKLEYSLANEHEVPRLVAKYGPTAFSSRVLMRYQLAGLDAKPVQTDVAYTFVRRATGWMLVEDGAIDEVLSPDGHRQPWDFGPIKVIRRGKVAVVVAQREAALGQKIAIASQKAATGVRRHWSRPWDGSVMVVAMPDAQVLSLLWTSGTGRGWTIAAKAVPVYEGDPTGMRKAAPAGTRIVVNPSVRKELDEDLLVHEMTHAATQRLGRQGPMWMVEGLAEYIRCAVIEDDPAWTVDPYRKQVRKTLPSMKALPGRAEFGAAGSRSYGQSWWVVEYLVDKLGEKKVAALYADLASHENGADAILKKHSGMTPAQLLAAVKKFRG</sequence>
<dbReference type="RefSeq" id="WP_344158436.1">
    <property type="nucleotide sequence ID" value="NZ_BAAANF010000018.1"/>
</dbReference>
<evidence type="ECO:0000313" key="2">
    <source>
        <dbReference type="Proteomes" id="UP001500280"/>
    </source>
</evidence>
<accession>A0ABN2IBU9</accession>
<reference evidence="1 2" key="1">
    <citation type="journal article" date="2019" name="Int. J. Syst. Evol. Microbiol.">
        <title>The Global Catalogue of Microorganisms (GCM) 10K type strain sequencing project: providing services to taxonomists for standard genome sequencing and annotation.</title>
        <authorList>
            <consortium name="The Broad Institute Genomics Platform"/>
            <consortium name="The Broad Institute Genome Sequencing Center for Infectious Disease"/>
            <person name="Wu L."/>
            <person name="Ma J."/>
        </authorList>
    </citation>
    <scope>NUCLEOTIDE SEQUENCE [LARGE SCALE GENOMIC DNA]</scope>
    <source>
        <strain evidence="1 2">JCM 14307</strain>
    </source>
</reference>
<comment type="caution">
    <text evidence="1">The sequence shown here is derived from an EMBL/GenBank/DDBJ whole genome shotgun (WGS) entry which is preliminary data.</text>
</comment>
<organism evidence="1 2">
    <name type="scientific">Kribbella yunnanensis</name>
    <dbReference type="NCBI Taxonomy" id="190194"/>
    <lineage>
        <taxon>Bacteria</taxon>
        <taxon>Bacillati</taxon>
        <taxon>Actinomycetota</taxon>
        <taxon>Actinomycetes</taxon>
        <taxon>Propionibacteriales</taxon>
        <taxon>Kribbellaceae</taxon>
        <taxon>Kribbella</taxon>
    </lineage>
</organism>
<evidence type="ECO:0008006" key="3">
    <source>
        <dbReference type="Google" id="ProtNLM"/>
    </source>
</evidence>
<keyword evidence="2" id="KW-1185">Reference proteome</keyword>
<name>A0ABN2IBU9_9ACTN</name>